<dbReference type="GO" id="GO:0070740">
    <property type="term" value="F:tubulin-glutamic acid ligase activity"/>
    <property type="evidence" value="ECO:0007669"/>
    <property type="project" value="TreeGrafter"/>
</dbReference>
<keyword evidence="4" id="KW-0067">ATP-binding</keyword>
<accession>A0A4E0RLZ4</accession>
<dbReference type="PANTHER" id="PTHR12241">
    <property type="entry name" value="TUBULIN POLYGLUTAMYLASE"/>
    <property type="match status" value="1"/>
</dbReference>
<dbReference type="AlphaFoldDB" id="A0A4E0RLZ4"/>
<comment type="caution">
    <text evidence="7">The sequence shown here is derived from an EMBL/GenBank/DDBJ whole genome shotgun (WGS) entry which is preliminary data.</text>
</comment>
<keyword evidence="3" id="KW-0547">Nucleotide-binding</keyword>
<evidence type="ECO:0000313" key="8">
    <source>
        <dbReference type="Proteomes" id="UP000230066"/>
    </source>
</evidence>
<dbReference type="GO" id="GO:0000226">
    <property type="term" value="P:microtubule cytoskeleton organization"/>
    <property type="evidence" value="ECO:0007669"/>
    <property type="project" value="TreeGrafter"/>
</dbReference>
<dbReference type="InterPro" id="IPR004344">
    <property type="entry name" value="TTL/TTLL_fam"/>
</dbReference>
<dbReference type="GO" id="GO:0005524">
    <property type="term" value="F:ATP binding"/>
    <property type="evidence" value="ECO:0007669"/>
    <property type="project" value="UniProtKB-KW"/>
</dbReference>
<reference evidence="7" key="1">
    <citation type="submission" date="2019-03" db="EMBL/GenBank/DDBJ databases">
        <title>Improved annotation for the trematode Fasciola hepatica.</title>
        <authorList>
            <person name="Choi Y.-J."/>
            <person name="Martin J."/>
            <person name="Mitreva M."/>
        </authorList>
    </citation>
    <scope>NUCLEOTIDE SEQUENCE [LARGE SCALE GENOMIC DNA]</scope>
</reference>
<evidence type="ECO:0000256" key="4">
    <source>
        <dbReference type="ARBA" id="ARBA00022840"/>
    </source>
</evidence>
<evidence type="ECO:0000256" key="2">
    <source>
        <dbReference type="ARBA" id="ARBA00022598"/>
    </source>
</evidence>
<dbReference type="Proteomes" id="UP000230066">
    <property type="component" value="Unassembled WGS sequence"/>
</dbReference>
<dbReference type="GO" id="GO:0036064">
    <property type="term" value="C:ciliary basal body"/>
    <property type="evidence" value="ECO:0007669"/>
    <property type="project" value="TreeGrafter"/>
</dbReference>
<sequence>MSSTRKYRNIYDTKVTPGQQVGGRSNMKKGQSNAVRFKCTMNNTILDVLKGRGWQEVTREEDCDFYWCDPMAMKEMFDHGLPNNIIKICHFRNHFELTRKNMMVKNWKRLRRKFEKDFGKSEAQSIDFIPTTYELPMEYHMFIEEFRKSPGSVWIMKPVAKSQGRGIFLFRKLKDIEAWKRVGMAKHQACGDMLNRELPETYVVSKYIDNPFLLCGRKFDLRVYVLVTSFNPLKVWVYRDGFARFSNTRFSLDSIDDQCILFDISTRKNDVDYFTDVHLTNIAVQKTAPDYDAERGCKWSVCRLRRFLQARYGYTKVAELFHQIDVIFIVSLLSVQKIIINDKHCFELYGYDILLDCDLKPWLLEINASPSLTASSKEDYVLKYNLLDDMLDIVDLEGRLTGEERRVGDFDLIWDDGPVSPPNHTTEGWLAEAMAALRGPGAVTDPGAFTLTPSGLPRLNSYLGCLARQSDCPKPRPRAFSSNVYGQHSQSPQHAPTIVPN</sequence>
<dbReference type="EMBL" id="JXXN02002871">
    <property type="protein sequence ID" value="THD22278.1"/>
    <property type="molecule type" value="Genomic_DNA"/>
</dbReference>
<evidence type="ECO:0000256" key="3">
    <source>
        <dbReference type="ARBA" id="ARBA00022741"/>
    </source>
</evidence>
<proteinExistence type="inferred from homology"/>
<feature type="region of interest" description="Disordered" evidence="6">
    <location>
        <begin position="477"/>
        <end position="501"/>
    </location>
</feature>
<evidence type="ECO:0000256" key="1">
    <source>
        <dbReference type="ARBA" id="ARBA00006820"/>
    </source>
</evidence>
<keyword evidence="2" id="KW-0436">Ligase</keyword>
<keyword evidence="8" id="KW-1185">Reference proteome</keyword>
<dbReference type="Gene3D" id="3.30.470.20">
    <property type="entry name" value="ATP-grasp fold, B domain"/>
    <property type="match status" value="1"/>
</dbReference>
<evidence type="ECO:0000256" key="5">
    <source>
        <dbReference type="ARBA" id="ARBA00030445"/>
    </source>
</evidence>
<name>A0A4E0RLZ4_FASHE</name>
<organism evidence="7 8">
    <name type="scientific">Fasciola hepatica</name>
    <name type="common">Liver fluke</name>
    <dbReference type="NCBI Taxonomy" id="6192"/>
    <lineage>
        <taxon>Eukaryota</taxon>
        <taxon>Metazoa</taxon>
        <taxon>Spiralia</taxon>
        <taxon>Lophotrochozoa</taxon>
        <taxon>Platyhelminthes</taxon>
        <taxon>Trematoda</taxon>
        <taxon>Digenea</taxon>
        <taxon>Plagiorchiida</taxon>
        <taxon>Echinostomata</taxon>
        <taxon>Echinostomatoidea</taxon>
        <taxon>Fasciolidae</taxon>
        <taxon>Fasciola</taxon>
    </lineage>
</organism>
<dbReference type="GO" id="GO:0015631">
    <property type="term" value="F:tubulin binding"/>
    <property type="evidence" value="ECO:0007669"/>
    <property type="project" value="TreeGrafter"/>
</dbReference>
<protein>
    <recommendedName>
        <fullName evidence="5">Tubulin--tyrosine ligase-like protein 9</fullName>
    </recommendedName>
</protein>
<comment type="similarity">
    <text evidence="1">Belongs to the tubulin--tyrosine ligase family.</text>
</comment>
<dbReference type="PANTHER" id="PTHR12241:SF39">
    <property type="entry name" value="TUBULIN POLYGLUTAMYLASE TTLL9-RELATED"/>
    <property type="match status" value="1"/>
</dbReference>
<evidence type="ECO:0000313" key="7">
    <source>
        <dbReference type="EMBL" id="THD22278.1"/>
    </source>
</evidence>
<feature type="compositionally biased region" description="Polar residues" evidence="6">
    <location>
        <begin position="480"/>
        <end position="501"/>
    </location>
</feature>
<dbReference type="SUPFAM" id="SSF56059">
    <property type="entry name" value="Glutathione synthetase ATP-binding domain-like"/>
    <property type="match status" value="1"/>
</dbReference>
<gene>
    <name evidence="7" type="ORF">D915_007023</name>
</gene>
<evidence type="ECO:0000256" key="6">
    <source>
        <dbReference type="SAM" id="MobiDB-lite"/>
    </source>
</evidence>
<dbReference type="Pfam" id="PF03133">
    <property type="entry name" value="TTL"/>
    <property type="match status" value="1"/>
</dbReference>
<dbReference type="PROSITE" id="PS51221">
    <property type="entry name" value="TTL"/>
    <property type="match status" value="1"/>
</dbReference>